<sequence length="97" mass="10020">MVWPPSAVSVTSISCSSGARVLGHQQQPLRRLARFHVPGAFPSAAKEMCAEVAAGPQVALYLANPAGETAGIGDCRPQVVDVGVEAVLHAHDAFAIC</sequence>
<protein>
    <submittedName>
        <fullName evidence="1">Uncharacterized protein</fullName>
    </submittedName>
</protein>
<keyword evidence="2" id="KW-1185">Reference proteome</keyword>
<evidence type="ECO:0000313" key="2">
    <source>
        <dbReference type="Proteomes" id="UP000638648"/>
    </source>
</evidence>
<reference evidence="1" key="1">
    <citation type="submission" date="2020-10" db="EMBL/GenBank/DDBJ databases">
        <title>Sequencing the genomes of 1000 actinobacteria strains.</title>
        <authorList>
            <person name="Klenk H.-P."/>
        </authorList>
    </citation>
    <scope>NUCLEOTIDE SEQUENCE</scope>
    <source>
        <strain evidence="1">DSM 45354</strain>
    </source>
</reference>
<organism evidence="1 2">
    <name type="scientific">Actinopolymorpha pittospori</name>
    <dbReference type="NCBI Taxonomy" id="648752"/>
    <lineage>
        <taxon>Bacteria</taxon>
        <taxon>Bacillati</taxon>
        <taxon>Actinomycetota</taxon>
        <taxon>Actinomycetes</taxon>
        <taxon>Propionibacteriales</taxon>
        <taxon>Actinopolymorphaceae</taxon>
        <taxon>Actinopolymorpha</taxon>
    </lineage>
</organism>
<proteinExistence type="predicted"/>
<dbReference type="EMBL" id="JADBEM010000001">
    <property type="protein sequence ID" value="MBE1603882.1"/>
    <property type="molecule type" value="Genomic_DNA"/>
</dbReference>
<dbReference type="AlphaFoldDB" id="A0A927MV53"/>
<accession>A0A927MV53</accession>
<gene>
    <name evidence="1" type="ORF">HEB94_000730</name>
</gene>
<evidence type="ECO:0000313" key="1">
    <source>
        <dbReference type="EMBL" id="MBE1603882.1"/>
    </source>
</evidence>
<comment type="caution">
    <text evidence="1">The sequence shown here is derived from an EMBL/GenBank/DDBJ whole genome shotgun (WGS) entry which is preliminary data.</text>
</comment>
<name>A0A927MV53_9ACTN</name>
<dbReference type="Proteomes" id="UP000638648">
    <property type="component" value="Unassembled WGS sequence"/>
</dbReference>